<keyword evidence="3" id="KW-0804">Transcription</keyword>
<dbReference type="EMBL" id="JBAMIC010000008">
    <property type="protein sequence ID" value="KAK7104731.1"/>
    <property type="molecule type" value="Genomic_DNA"/>
</dbReference>
<dbReference type="GO" id="GO:0000981">
    <property type="term" value="F:DNA-binding transcription factor activity, RNA polymerase II-specific"/>
    <property type="evidence" value="ECO:0007669"/>
    <property type="project" value="TreeGrafter"/>
</dbReference>
<keyword evidence="7" id="KW-1185">Reference proteome</keyword>
<evidence type="ECO:0000256" key="1">
    <source>
        <dbReference type="ARBA" id="ARBA00023015"/>
    </source>
</evidence>
<evidence type="ECO:0000313" key="7">
    <source>
        <dbReference type="Proteomes" id="UP001374579"/>
    </source>
</evidence>
<feature type="compositionally biased region" description="Basic and acidic residues" evidence="4">
    <location>
        <begin position="57"/>
        <end position="78"/>
    </location>
</feature>
<dbReference type="AlphaFoldDB" id="A0AAN9GDY9"/>
<reference evidence="6 7" key="1">
    <citation type="submission" date="2024-02" db="EMBL/GenBank/DDBJ databases">
        <title>Chromosome-scale genome assembly of the rough periwinkle Littorina saxatilis.</title>
        <authorList>
            <person name="De Jode A."/>
            <person name="Faria R."/>
            <person name="Formenti G."/>
            <person name="Sims Y."/>
            <person name="Smith T.P."/>
            <person name="Tracey A."/>
            <person name="Wood J.M.D."/>
            <person name="Zagrodzka Z.B."/>
            <person name="Johannesson K."/>
            <person name="Butlin R.K."/>
            <person name="Leder E.H."/>
        </authorList>
    </citation>
    <scope>NUCLEOTIDE SEQUENCE [LARGE SCALE GENOMIC DNA]</scope>
    <source>
        <strain evidence="6">Snail1</strain>
        <tissue evidence="6">Muscle</tissue>
    </source>
</reference>
<dbReference type="PANTHER" id="PTHR23351">
    <property type="entry name" value="FOS TRANSCRIPTION FACTOR-RELATED"/>
    <property type="match status" value="1"/>
</dbReference>
<dbReference type="PROSITE" id="PS00036">
    <property type="entry name" value="BZIP_BASIC"/>
    <property type="match status" value="1"/>
</dbReference>
<dbReference type="InterPro" id="IPR000837">
    <property type="entry name" value="AP-1"/>
</dbReference>
<comment type="caution">
    <text evidence="6">The sequence shown here is derived from an EMBL/GenBank/DDBJ whole genome shotgun (WGS) entry which is preliminary data.</text>
</comment>
<feature type="region of interest" description="Disordered" evidence="4">
    <location>
        <begin position="370"/>
        <end position="408"/>
    </location>
</feature>
<protein>
    <recommendedName>
        <fullName evidence="5">BZIP domain-containing protein</fullName>
    </recommendedName>
</protein>
<dbReference type="GO" id="GO:0005634">
    <property type="term" value="C:nucleus"/>
    <property type="evidence" value="ECO:0007669"/>
    <property type="project" value="TreeGrafter"/>
</dbReference>
<feature type="region of interest" description="Disordered" evidence="4">
    <location>
        <begin position="1"/>
        <end position="23"/>
    </location>
</feature>
<dbReference type="GO" id="GO:0000978">
    <property type="term" value="F:RNA polymerase II cis-regulatory region sequence-specific DNA binding"/>
    <property type="evidence" value="ECO:0007669"/>
    <property type="project" value="TreeGrafter"/>
</dbReference>
<dbReference type="Pfam" id="PF00170">
    <property type="entry name" value="bZIP_1"/>
    <property type="match status" value="1"/>
</dbReference>
<name>A0AAN9GDY9_9CAEN</name>
<evidence type="ECO:0000256" key="2">
    <source>
        <dbReference type="ARBA" id="ARBA00023125"/>
    </source>
</evidence>
<dbReference type="SMART" id="SM00338">
    <property type="entry name" value="BRLZ"/>
    <property type="match status" value="1"/>
</dbReference>
<accession>A0AAN9GDY9</accession>
<evidence type="ECO:0000259" key="5">
    <source>
        <dbReference type="PROSITE" id="PS50217"/>
    </source>
</evidence>
<gene>
    <name evidence="6" type="ORF">V1264_019398</name>
</gene>
<feature type="compositionally biased region" description="Low complexity" evidence="4">
    <location>
        <begin position="261"/>
        <end position="277"/>
    </location>
</feature>
<dbReference type="InterPro" id="IPR046347">
    <property type="entry name" value="bZIP_sf"/>
</dbReference>
<dbReference type="Gene3D" id="1.20.5.170">
    <property type="match status" value="1"/>
</dbReference>
<keyword evidence="2" id="KW-0238">DNA-binding</keyword>
<keyword evidence="1" id="KW-0805">Transcription regulation</keyword>
<dbReference type="InterPro" id="IPR004827">
    <property type="entry name" value="bZIP"/>
</dbReference>
<sequence>MQKINTRRANPHYPHPRMRGADPETLKKLLKEELRMTIMAKRQARGEEELMVEFHEPESHDLTASEVERKERRREQNRRAAQRCRRKKRQHQMSVLQNYEWIITHNQQLTTEVEQLRQQTSHLQTVLQAHRDACTCTHAHSKTASLQALAPKVKTEPAEDSALGRVGHRSVCHGLPSPGSGSHPVSSDSCVYGSSASEVGVVSESNASPTQAQCGGYSSLQAAGYYPTSSGSGPCGFETAPCSPAVGSYQQPPNHHHNNHYHNSNNLSSFSHNYDSSHSPHKPHQLGDATHTQSHHPTVHNNCHGSGNNLMAVDFAGPAPFNTAQVAGVPTSQPHTPQSAAGDTHLSLLEELAYLPESLRPCVFQEEAATPLSADGRRSISSVSSDVSTAPSDQLQQQQQHQQQHCSDVIRESQSDDVMMNDLATHDAVSQLLSQINQNDLIFHQDGAMDDVFADPAITSSLPEHFLQNI</sequence>
<dbReference type="PANTHER" id="PTHR23351:SF24">
    <property type="entry name" value="ACTIVATING TRANSCRIPTION FACTOR 3-RELATED"/>
    <property type="match status" value="1"/>
</dbReference>
<feature type="compositionally biased region" description="Low complexity" evidence="4">
    <location>
        <begin position="379"/>
        <end position="405"/>
    </location>
</feature>
<feature type="compositionally biased region" description="Basic residues" evidence="4">
    <location>
        <begin position="79"/>
        <end position="90"/>
    </location>
</feature>
<dbReference type="Proteomes" id="UP001374579">
    <property type="component" value="Unassembled WGS sequence"/>
</dbReference>
<evidence type="ECO:0000313" key="6">
    <source>
        <dbReference type="EMBL" id="KAK7104731.1"/>
    </source>
</evidence>
<evidence type="ECO:0000256" key="3">
    <source>
        <dbReference type="ARBA" id="ARBA00023163"/>
    </source>
</evidence>
<feature type="domain" description="BZIP" evidence="5">
    <location>
        <begin position="67"/>
        <end position="130"/>
    </location>
</feature>
<organism evidence="6 7">
    <name type="scientific">Littorina saxatilis</name>
    <dbReference type="NCBI Taxonomy" id="31220"/>
    <lineage>
        <taxon>Eukaryota</taxon>
        <taxon>Metazoa</taxon>
        <taxon>Spiralia</taxon>
        <taxon>Lophotrochozoa</taxon>
        <taxon>Mollusca</taxon>
        <taxon>Gastropoda</taxon>
        <taxon>Caenogastropoda</taxon>
        <taxon>Littorinimorpha</taxon>
        <taxon>Littorinoidea</taxon>
        <taxon>Littorinidae</taxon>
        <taxon>Littorina</taxon>
    </lineage>
</organism>
<dbReference type="SUPFAM" id="SSF57959">
    <property type="entry name" value="Leucine zipper domain"/>
    <property type="match status" value="1"/>
</dbReference>
<evidence type="ECO:0000256" key="4">
    <source>
        <dbReference type="SAM" id="MobiDB-lite"/>
    </source>
</evidence>
<proteinExistence type="predicted"/>
<feature type="region of interest" description="Disordered" evidence="4">
    <location>
        <begin position="246"/>
        <end position="305"/>
    </location>
</feature>
<feature type="compositionally biased region" description="Basic residues" evidence="4">
    <location>
        <begin position="1"/>
        <end position="18"/>
    </location>
</feature>
<dbReference type="PROSITE" id="PS50217">
    <property type="entry name" value="BZIP"/>
    <property type="match status" value="1"/>
</dbReference>
<feature type="region of interest" description="Disordered" evidence="4">
    <location>
        <begin position="57"/>
        <end position="90"/>
    </location>
</feature>